<keyword evidence="4" id="KW-1185">Reference proteome</keyword>
<feature type="region of interest" description="Disordered" evidence="1">
    <location>
        <begin position="1"/>
        <end position="20"/>
    </location>
</feature>
<accession>A0ABU2HB94</accession>
<dbReference type="Pfam" id="PF01863">
    <property type="entry name" value="YgjP-like"/>
    <property type="match status" value="1"/>
</dbReference>
<dbReference type="Proteomes" id="UP001250214">
    <property type="component" value="Unassembled WGS sequence"/>
</dbReference>
<feature type="domain" description="YgjP-like metallopeptidase" evidence="2">
    <location>
        <begin position="33"/>
        <end position="158"/>
    </location>
</feature>
<protein>
    <submittedName>
        <fullName evidence="3">M48 family metallopeptidase</fullName>
    </submittedName>
</protein>
<comment type="caution">
    <text evidence="3">The sequence shown here is derived from an EMBL/GenBank/DDBJ whole genome shotgun (WGS) entry which is preliminary data.</text>
</comment>
<evidence type="ECO:0000313" key="3">
    <source>
        <dbReference type="EMBL" id="MDS1272551.1"/>
    </source>
</evidence>
<name>A0ABU2HB94_9ACTN</name>
<proteinExistence type="predicted"/>
<evidence type="ECO:0000256" key="1">
    <source>
        <dbReference type="SAM" id="MobiDB-lite"/>
    </source>
</evidence>
<dbReference type="EMBL" id="JAVLVT010000014">
    <property type="protein sequence ID" value="MDS1272551.1"/>
    <property type="molecule type" value="Genomic_DNA"/>
</dbReference>
<reference evidence="4" key="1">
    <citation type="submission" date="2023-07" db="EMBL/GenBank/DDBJ databases">
        <title>Novel species in the genus Lipingzhangella isolated from Sambhar Salt Lake.</title>
        <authorList>
            <person name="Jiya N."/>
            <person name="Kajale S."/>
            <person name="Sharma A."/>
        </authorList>
    </citation>
    <scope>NUCLEOTIDE SEQUENCE [LARGE SCALE GENOMIC DNA]</scope>
    <source>
        <strain evidence="4">LS1_29</strain>
    </source>
</reference>
<dbReference type="InterPro" id="IPR002725">
    <property type="entry name" value="YgjP-like_metallopeptidase"/>
</dbReference>
<dbReference type="CDD" id="cd07344">
    <property type="entry name" value="M48_yhfN_like"/>
    <property type="match status" value="1"/>
</dbReference>
<dbReference type="InterPro" id="IPR053136">
    <property type="entry name" value="UTP_pyrophosphatase-like"/>
</dbReference>
<dbReference type="PANTHER" id="PTHR30399">
    <property type="entry name" value="UNCHARACTERIZED PROTEIN YGJP"/>
    <property type="match status" value="1"/>
</dbReference>
<organism evidence="3 4">
    <name type="scientific">Lipingzhangella rawalii</name>
    <dbReference type="NCBI Taxonomy" id="2055835"/>
    <lineage>
        <taxon>Bacteria</taxon>
        <taxon>Bacillati</taxon>
        <taxon>Actinomycetota</taxon>
        <taxon>Actinomycetes</taxon>
        <taxon>Streptosporangiales</taxon>
        <taxon>Nocardiopsidaceae</taxon>
        <taxon>Lipingzhangella</taxon>
    </lineage>
</organism>
<sequence>MPATPEVEVRRSSRRRRTVSAYREQDKTVVLVPAKFTPEQEERWVQHMVRRLAKREQRRSPSEPELYQRAAELARRYLDGAVRPHSVRWVDNQRTRWGSCTPADGTIRVSRRLVGMPSWVLDYVLVHELAHLLVPGHGADFWELVQRYPRTERARGYLEGVAAAPRLHSSWGTRLDAAGTATDTTHASANGHDPPGDR</sequence>
<dbReference type="PANTHER" id="PTHR30399:SF1">
    <property type="entry name" value="UTP PYROPHOSPHATASE"/>
    <property type="match status" value="1"/>
</dbReference>
<evidence type="ECO:0000313" key="4">
    <source>
        <dbReference type="Proteomes" id="UP001250214"/>
    </source>
</evidence>
<evidence type="ECO:0000259" key="2">
    <source>
        <dbReference type="Pfam" id="PF01863"/>
    </source>
</evidence>
<dbReference type="Gene3D" id="3.30.2010.10">
    <property type="entry name" value="Metalloproteases ('zincins'), catalytic domain"/>
    <property type="match status" value="1"/>
</dbReference>
<dbReference type="RefSeq" id="WP_310914153.1">
    <property type="nucleotide sequence ID" value="NZ_JAVLVT010000014.1"/>
</dbReference>
<gene>
    <name evidence="3" type="ORF">RIF23_19875</name>
</gene>